<comment type="caution">
    <text evidence="1">The sequence shown here is derived from an EMBL/GenBank/DDBJ whole genome shotgun (WGS) entry which is preliminary data.</text>
</comment>
<keyword evidence="2" id="KW-1185">Reference proteome</keyword>
<sequence length="205" mass="22590">MKKQLLNDCATRGNSTLFMLERLFEQRLAVPIVLTDETVIKVAARKSLLLKSNVWDLIEQLLPVLRPLAKATTIMCAEQHVGLSFIYPVIINLLDSNLKPTDSDMRATQAFKAEVSKQLTKQFKLDQQGLAGTLPIMACLLDSRFKHLQFLQNDVRKAAKHHLSELVLNLNQSRSCGSAAATVATATFRPCGGDASESAATDLEP</sequence>
<evidence type="ECO:0000313" key="1">
    <source>
        <dbReference type="EMBL" id="RXM29713.1"/>
    </source>
</evidence>
<evidence type="ECO:0000313" key="2">
    <source>
        <dbReference type="Proteomes" id="UP000289886"/>
    </source>
</evidence>
<dbReference type="InterPro" id="IPR012337">
    <property type="entry name" value="RNaseH-like_sf"/>
</dbReference>
<dbReference type="EMBL" id="SCEB01215411">
    <property type="protein sequence ID" value="RXM29713.1"/>
    <property type="molecule type" value="Genomic_DNA"/>
</dbReference>
<proteinExistence type="predicted"/>
<name>A0A444U3C5_ACIRT</name>
<accession>A0A444U3C5</accession>
<dbReference type="SUPFAM" id="SSF53098">
    <property type="entry name" value="Ribonuclease H-like"/>
    <property type="match status" value="1"/>
</dbReference>
<dbReference type="AlphaFoldDB" id="A0A444U3C5"/>
<reference evidence="1 2" key="1">
    <citation type="submission" date="2019-01" db="EMBL/GenBank/DDBJ databases">
        <title>Draft Genome and Complete Hox-Cluster Characterization of the Sterlet Sturgeon (Acipenser ruthenus).</title>
        <authorList>
            <person name="Wei Q."/>
        </authorList>
    </citation>
    <scope>NUCLEOTIDE SEQUENCE [LARGE SCALE GENOMIC DNA]</scope>
    <source>
        <strain evidence="1">WHYD16114868_AA</strain>
        <tissue evidence="1">Blood</tissue>
    </source>
</reference>
<organism evidence="1 2">
    <name type="scientific">Acipenser ruthenus</name>
    <name type="common">Sterlet sturgeon</name>
    <dbReference type="NCBI Taxonomy" id="7906"/>
    <lineage>
        <taxon>Eukaryota</taxon>
        <taxon>Metazoa</taxon>
        <taxon>Chordata</taxon>
        <taxon>Craniata</taxon>
        <taxon>Vertebrata</taxon>
        <taxon>Euteleostomi</taxon>
        <taxon>Actinopterygii</taxon>
        <taxon>Chondrostei</taxon>
        <taxon>Acipenseriformes</taxon>
        <taxon>Acipenseridae</taxon>
        <taxon>Acipenser</taxon>
    </lineage>
</organism>
<protein>
    <submittedName>
        <fullName evidence="1">Zinc finger BED domain-containing protein 1</fullName>
    </submittedName>
</protein>
<dbReference type="Proteomes" id="UP000289886">
    <property type="component" value="Unassembled WGS sequence"/>
</dbReference>
<gene>
    <name evidence="1" type="ORF">EOD39_2212</name>
</gene>